<protein>
    <submittedName>
        <fullName evidence="1">Uncharacterized protein</fullName>
    </submittedName>
</protein>
<sequence length="209" mass="24667">MNNNSIYLMSSNATKEYIIDILEVLSLPFGTVQHFRYQLKWLDNELKNKLPIKNNNQTNELKKQRVVVCYLYQEKENSEWKWIAVYPVRTGILVEAYKTGDNDEDIAHFYFKVANYIYYTQENFTDIIKRIANEKWGKNYALIGQDLGNNYIAKREDSSSAFHKICNSLNLEHFKSPEGISYFPVYCFIKGLKNKKGETIMPLYDPYTY</sequence>
<dbReference type="Proteomes" id="UP000243065">
    <property type="component" value="Unassembled WGS sequence"/>
</dbReference>
<evidence type="ECO:0000313" key="2">
    <source>
        <dbReference type="Proteomes" id="UP000243065"/>
    </source>
</evidence>
<organism evidence="1 2">
    <name type="scientific">Kryptobacter tengchongensis</name>
    <dbReference type="NCBI Taxonomy" id="1643429"/>
    <lineage>
        <taxon>Bacteria</taxon>
        <taxon>Pseudomonadati</taxon>
        <taxon>Candidatus Kryptoniota</taxon>
        <taxon>Candidatus Kryptobacter</taxon>
    </lineage>
</organism>
<name>A0A656D2U5_KRYT1</name>
<keyword evidence="2" id="KW-1185">Reference proteome</keyword>
<dbReference type="RefSeq" id="WP_072149627.1">
    <property type="nucleotide sequence ID" value="NZ_CZVU01000003.1"/>
</dbReference>
<dbReference type="EMBL" id="CZVU01000003">
    <property type="protein sequence ID" value="CUS96563.1"/>
    <property type="molecule type" value="Genomic_DNA"/>
</dbReference>
<gene>
    <name evidence="1" type="ORF">JGI24_00125</name>
</gene>
<reference evidence="1 2" key="1">
    <citation type="submission" date="2015-11" db="EMBL/GenBank/DDBJ databases">
        <authorList>
            <person name="Varghese N."/>
        </authorList>
    </citation>
    <scope>NUCLEOTIDE SEQUENCE [LARGE SCALE GENOMIC DNA]</scope>
    <source>
        <strain evidence="1 2">JGI-24</strain>
    </source>
</reference>
<dbReference type="AlphaFoldDB" id="A0A656D2U5"/>
<evidence type="ECO:0000313" key="1">
    <source>
        <dbReference type="EMBL" id="CUS96563.1"/>
    </source>
</evidence>
<proteinExistence type="predicted"/>
<accession>A0A656D2U5</accession>